<evidence type="ECO:0000313" key="1">
    <source>
        <dbReference type="EMBL" id="MFC4424943.1"/>
    </source>
</evidence>
<dbReference type="EMBL" id="JBHSEH010000004">
    <property type="protein sequence ID" value="MFC4424943.1"/>
    <property type="molecule type" value="Genomic_DNA"/>
</dbReference>
<name>A0ABV8XJI0_9DEIO</name>
<dbReference type="Proteomes" id="UP001595998">
    <property type="component" value="Unassembled WGS sequence"/>
</dbReference>
<organism evidence="1 2">
    <name type="scientific">Deinococcus navajonensis</name>
    <dbReference type="NCBI Taxonomy" id="309884"/>
    <lineage>
        <taxon>Bacteria</taxon>
        <taxon>Thermotogati</taxon>
        <taxon>Deinococcota</taxon>
        <taxon>Deinococci</taxon>
        <taxon>Deinococcales</taxon>
        <taxon>Deinococcaceae</taxon>
        <taxon>Deinococcus</taxon>
    </lineage>
</organism>
<sequence length="103" mass="10907">MPDFLPNVALPFLDPADAAPPGPALQALVNRAHLWLAHAAEPISAPDIRALVAHREVLPPRLRLLVGEALVQGGRIAEGLAVVRSVPVDRDNALEAPLVLARV</sequence>
<gene>
    <name evidence="1" type="ORF">ACFOZ9_01890</name>
</gene>
<dbReference type="RefSeq" id="WP_380035726.1">
    <property type="nucleotide sequence ID" value="NZ_JBHSEH010000004.1"/>
</dbReference>
<reference evidence="2" key="1">
    <citation type="journal article" date="2019" name="Int. J. Syst. Evol. Microbiol.">
        <title>The Global Catalogue of Microorganisms (GCM) 10K type strain sequencing project: providing services to taxonomists for standard genome sequencing and annotation.</title>
        <authorList>
            <consortium name="The Broad Institute Genomics Platform"/>
            <consortium name="The Broad Institute Genome Sequencing Center for Infectious Disease"/>
            <person name="Wu L."/>
            <person name="Ma J."/>
        </authorList>
    </citation>
    <scope>NUCLEOTIDE SEQUENCE [LARGE SCALE GENOMIC DNA]</scope>
    <source>
        <strain evidence="2">CCUG 56029</strain>
    </source>
</reference>
<comment type="caution">
    <text evidence="1">The sequence shown here is derived from an EMBL/GenBank/DDBJ whole genome shotgun (WGS) entry which is preliminary data.</text>
</comment>
<proteinExistence type="predicted"/>
<keyword evidence="2" id="KW-1185">Reference proteome</keyword>
<accession>A0ABV8XJI0</accession>
<evidence type="ECO:0000313" key="2">
    <source>
        <dbReference type="Proteomes" id="UP001595998"/>
    </source>
</evidence>
<protein>
    <submittedName>
        <fullName evidence="1">Uncharacterized protein</fullName>
    </submittedName>
</protein>